<protein>
    <submittedName>
        <fullName evidence="2">Uncharacterized protein</fullName>
    </submittedName>
</protein>
<reference evidence="2" key="2">
    <citation type="submission" date="2023-06" db="EMBL/GenBank/DDBJ databases">
        <authorList>
            <consortium name="Lawrence Berkeley National Laboratory"/>
            <person name="Haridas S."/>
            <person name="Hensen N."/>
            <person name="Bonometti L."/>
            <person name="Westerberg I."/>
            <person name="Brannstrom I.O."/>
            <person name="Guillou S."/>
            <person name="Cros-Aarteil S."/>
            <person name="Calhoun S."/>
            <person name="Kuo A."/>
            <person name="Mondo S."/>
            <person name="Pangilinan J."/>
            <person name="Riley R."/>
            <person name="Labutti K."/>
            <person name="Andreopoulos B."/>
            <person name="Lipzen A."/>
            <person name="Chen C."/>
            <person name="Yanf M."/>
            <person name="Daum C."/>
            <person name="Ng V."/>
            <person name="Clum A."/>
            <person name="Steindorff A."/>
            <person name="Ohm R."/>
            <person name="Martin F."/>
            <person name="Silar P."/>
            <person name="Natvig D."/>
            <person name="Lalanne C."/>
            <person name="Gautier V."/>
            <person name="Ament-Velasquez S.L."/>
            <person name="Kruys A."/>
            <person name="Hutchinson M.I."/>
            <person name="Powell A.J."/>
            <person name="Barry K."/>
            <person name="Miller A.N."/>
            <person name="Grigoriev I.V."/>
            <person name="Debuchy R."/>
            <person name="Gladieux P."/>
            <person name="Thoren M.H."/>
            <person name="Johannesson H."/>
        </authorList>
    </citation>
    <scope>NUCLEOTIDE SEQUENCE</scope>
    <source>
        <strain evidence="2">CBS 955.72</strain>
    </source>
</reference>
<name>A0AAJ0H8F9_9PEZI</name>
<reference evidence="2" key="1">
    <citation type="journal article" date="2023" name="Mol. Phylogenet. Evol.">
        <title>Genome-scale phylogeny and comparative genomics of the fungal order Sordariales.</title>
        <authorList>
            <person name="Hensen N."/>
            <person name="Bonometti L."/>
            <person name="Westerberg I."/>
            <person name="Brannstrom I.O."/>
            <person name="Guillou S."/>
            <person name="Cros-Aarteil S."/>
            <person name="Calhoun S."/>
            <person name="Haridas S."/>
            <person name="Kuo A."/>
            <person name="Mondo S."/>
            <person name="Pangilinan J."/>
            <person name="Riley R."/>
            <person name="LaButti K."/>
            <person name="Andreopoulos B."/>
            <person name="Lipzen A."/>
            <person name="Chen C."/>
            <person name="Yan M."/>
            <person name="Daum C."/>
            <person name="Ng V."/>
            <person name="Clum A."/>
            <person name="Steindorff A."/>
            <person name="Ohm R.A."/>
            <person name="Martin F."/>
            <person name="Silar P."/>
            <person name="Natvig D.O."/>
            <person name="Lalanne C."/>
            <person name="Gautier V."/>
            <person name="Ament-Velasquez S.L."/>
            <person name="Kruys A."/>
            <person name="Hutchinson M.I."/>
            <person name="Powell A.J."/>
            <person name="Barry K."/>
            <person name="Miller A.N."/>
            <person name="Grigoriev I.V."/>
            <person name="Debuchy R."/>
            <person name="Gladieux P."/>
            <person name="Hiltunen Thoren M."/>
            <person name="Johannesson H."/>
        </authorList>
    </citation>
    <scope>NUCLEOTIDE SEQUENCE</scope>
    <source>
        <strain evidence="2">CBS 955.72</strain>
    </source>
</reference>
<evidence type="ECO:0000313" key="2">
    <source>
        <dbReference type="EMBL" id="KAK3343736.1"/>
    </source>
</evidence>
<accession>A0AAJ0H8F9</accession>
<dbReference type="Proteomes" id="UP001275084">
    <property type="component" value="Unassembled WGS sequence"/>
</dbReference>
<dbReference type="AlphaFoldDB" id="A0AAJ0H8F9"/>
<gene>
    <name evidence="2" type="ORF">B0T25DRAFT_305651</name>
</gene>
<evidence type="ECO:0000256" key="1">
    <source>
        <dbReference type="SAM" id="MobiDB-lite"/>
    </source>
</evidence>
<organism evidence="2 3">
    <name type="scientific">Lasiosphaeria hispida</name>
    <dbReference type="NCBI Taxonomy" id="260671"/>
    <lineage>
        <taxon>Eukaryota</taxon>
        <taxon>Fungi</taxon>
        <taxon>Dikarya</taxon>
        <taxon>Ascomycota</taxon>
        <taxon>Pezizomycotina</taxon>
        <taxon>Sordariomycetes</taxon>
        <taxon>Sordariomycetidae</taxon>
        <taxon>Sordariales</taxon>
        <taxon>Lasiosphaeriaceae</taxon>
        <taxon>Lasiosphaeria</taxon>
    </lineage>
</organism>
<sequence>MRDREAISTPLRLGTPSILFSPGLSASCFPQLYRHLVSPPSQFFSTLSFLTFTPPFASTLQLPSRKPTHKQNTKPHQLTTPTATMHGSSCPKCGASSDGSSKSCGSCGALNKPHQPHHLTLGARDRG</sequence>
<feature type="compositionally biased region" description="Low complexity" evidence="1">
    <location>
        <begin position="92"/>
        <end position="109"/>
    </location>
</feature>
<evidence type="ECO:0000313" key="3">
    <source>
        <dbReference type="Proteomes" id="UP001275084"/>
    </source>
</evidence>
<comment type="caution">
    <text evidence="2">The sequence shown here is derived from an EMBL/GenBank/DDBJ whole genome shotgun (WGS) entry which is preliminary data.</text>
</comment>
<feature type="compositionally biased region" description="Polar residues" evidence="1">
    <location>
        <begin position="74"/>
        <end position="87"/>
    </location>
</feature>
<keyword evidence="3" id="KW-1185">Reference proteome</keyword>
<feature type="region of interest" description="Disordered" evidence="1">
    <location>
        <begin position="60"/>
        <end position="127"/>
    </location>
</feature>
<dbReference type="EMBL" id="JAUIQD010000007">
    <property type="protein sequence ID" value="KAK3343736.1"/>
    <property type="molecule type" value="Genomic_DNA"/>
</dbReference>
<proteinExistence type="predicted"/>
<dbReference type="PROSITE" id="PS51257">
    <property type="entry name" value="PROKAR_LIPOPROTEIN"/>
    <property type="match status" value="1"/>
</dbReference>